<protein>
    <submittedName>
        <fullName evidence="1">Uncharacterized protein</fullName>
    </submittedName>
</protein>
<organism evidence="1">
    <name type="scientific">Homalodisca liturata</name>
    <dbReference type="NCBI Taxonomy" id="320908"/>
    <lineage>
        <taxon>Eukaryota</taxon>
        <taxon>Metazoa</taxon>
        <taxon>Ecdysozoa</taxon>
        <taxon>Arthropoda</taxon>
        <taxon>Hexapoda</taxon>
        <taxon>Insecta</taxon>
        <taxon>Pterygota</taxon>
        <taxon>Neoptera</taxon>
        <taxon>Paraneoptera</taxon>
        <taxon>Hemiptera</taxon>
        <taxon>Auchenorrhyncha</taxon>
        <taxon>Membracoidea</taxon>
        <taxon>Cicadellidae</taxon>
        <taxon>Cicadellinae</taxon>
        <taxon>Proconiini</taxon>
        <taxon>Homalodisca</taxon>
    </lineage>
</organism>
<dbReference type="AlphaFoldDB" id="A0A1B6I359"/>
<feature type="non-terminal residue" evidence="1">
    <location>
        <position position="1"/>
    </location>
</feature>
<reference evidence="1" key="1">
    <citation type="submission" date="2015-11" db="EMBL/GenBank/DDBJ databases">
        <title>De novo transcriptome assembly of four potential Pierce s Disease insect vectors from Arizona vineyards.</title>
        <authorList>
            <person name="Tassone E.E."/>
        </authorList>
    </citation>
    <scope>NUCLEOTIDE SEQUENCE</scope>
</reference>
<sequence length="124" mass="13807">LSAVPGTGPRLVSCGTKRVYYSRMALSLMKDNCTNNEKNGLCKKLETVHKHGLNSHQQNSELESESSCSLIKSSTSSLSSSILPKYNNKHIHSHLTPYTTHNKQYSTASKRQLRAMNGMRINNV</sequence>
<gene>
    <name evidence="1" type="ORF">g.28354</name>
</gene>
<proteinExistence type="predicted"/>
<evidence type="ECO:0000313" key="1">
    <source>
        <dbReference type="EMBL" id="JAS81354.1"/>
    </source>
</evidence>
<name>A0A1B6I359_9HEMI</name>
<dbReference type="EMBL" id="GECU01026352">
    <property type="protein sequence ID" value="JAS81354.1"/>
    <property type="molecule type" value="Transcribed_RNA"/>
</dbReference>
<accession>A0A1B6I359</accession>